<keyword evidence="7" id="KW-0520">NAD</keyword>
<name>A0A7W9N091_9MICC</name>
<comment type="similarity">
    <text evidence="4">Belongs to the NAD(P)-dependent epimerase/dehydratase family.</text>
</comment>
<evidence type="ECO:0000313" key="14">
    <source>
        <dbReference type="Proteomes" id="UP000567246"/>
    </source>
</evidence>
<evidence type="ECO:0000256" key="10">
    <source>
        <dbReference type="ARBA" id="ARBA00031367"/>
    </source>
</evidence>
<evidence type="ECO:0000256" key="3">
    <source>
        <dbReference type="ARBA" id="ARBA00004947"/>
    </source>
</evidence>
<evidence type="ECO:0000256" key="2">
    <source>
        <dbReference type="ARBA" id="ARBA00001911"/>
    </source>
</evidence>
<dbReference type="Gene3D" id="3.90.25.10">
    <property type="entry name" value="UDP-galactose 4-epimerase, domain 1"/>
    <property type="match status" value="1"/>
</dbReference>
<dbReference type="UniPathway" id="UPA00214"/>
<dbReference type="InterPro" id="IPR001509">
    <property type="entry name" value="Epimerase_deHydtase"/>
</dbReference>
<dbReference type="GO" id="GO:0033499">
    <property type="term" value="P:galactose catabolic process via UDP-galactose, Leloir pathway"/>
    <property type="evidence" value="ECO:0007669"/>
    <property type="project" value="TreeGrafter"/>
</dbReference>
<comment type="pathway">
    <text evidence="3">Carbohydrate metabolism; galactose metabolism.</text>
</comment>
<evidence type="ECO:0000256" key="4">
    <source>
        <dbReference type="ARBA" id="ARBA00007637"/>
    </source>
</evidence>
<evidence type="ECO:0000256" key="5">
    <source>
        <dbReference type="ARBA" id="ARBA00013189"/>
    </source>
</evidence>
<comment type="cofactor">
    <cofactor evidence="2">
        <name>NAD(+)</name>
        <dbReference type="ChEBI" id="CHEBI:57540"/>
    </cofactor>
</comment>
<feature type="domain" description="NAD-dependent epimerase/dehydratase" evidence="12">
    <location>
        <begin position="4"/>
        <end position="249"/>
    </location>
</feature>
<dbReference type="Gene3D" id="3.40.50.720">
    <property type="entry name" value="NAD(P)-binding Rossmann-like Domain"/>
    <property type="match status" value="1"/>
</dbReference>
<evidence type="ECO:0000256" key="8">
    <source>
        <dbReference type="ARBA" id="ARBA00023235"/>
    </source>
</evidence>
<dbReference type="Proteomes" id="UP000567246">
    <property type="component" value="Unassembled WGS sequence"/>
</dbReference>
<dbReference type="PANTHER" id="PTHR43725">
    <property type="entry name" value="UDP-GLUCOSE 4-EPIMERASE"/>
    <property type="match status" value="1"/>
</dbReference>
<gene>
    <name evidence="13" type="ORF">HDA33_001354</name>
</gene>
<evidence type="ECO:0000313" key="13">
    <source>
        <dbReference type="EMBL" id="MBB5848790.1"/>
    </source>
</evidence>
<evidence type="ECO:0000256" key="6">
    <source>
        <dbReference type="ARBA" id="ARBA00018569"/>
    </source>
</evidence>
<comment type="catalytic activity">
    <reaction evidence="1">
        <text>UDP-alpha-D-glucose = UDP-alpha-D-galactose</text>
        <dbReference type="Rhea" id="RHEA:22168"/>
        <dbReference type="ChEBI" id="CHEBI:58885"/>
        <dbReference type="ChEBI" id="CHEBI:66914"/>
        <dbReference type="EC" id="5.1.3.2"/>
    </reaction>
</comment>
<dbReference type="GO" id="GO:0003978">
    <property type="term" value="F:UDP-glucose 4-epimerase activity"/>
    <property type="evidence" value="ECO:0007669"/>
    <property type="project" value="UniProtKB-EC"/>
</dbReference>
<keyword evidence="14" id="KW-1185">Reference proteome</keyword>
<dbReference type="SUPFAM" id="SSF51735">
    <property type="entry name" value="NAD(P)-binding Rossmann-fold domains"/>
    <property type="match status" value="1"/>
</dbReference>
<comment type="caution">
    <text evidence="13">The sequence shown here is derived from an EMBL/GenBank/DDBJ whole genome shotgun (WGS) entry which is preliminary data.</text>
</comment>
<keyword evidence="9" id="KW-0119">Carbohydrate metabolism</keyword>
<evidence type="ECO:0000256" key="1">
    <source>
        <dbReference type="ARBA" id="ARBA00000083"/>
    </source>
</evidence>
<accession>A0A7W9N091</accession>
<dbReference type="InterPro" id="IPR036291">
    <property type="entry name" value="NAD(P)-bd_dom_sf"/>
</dbReference>
<evidence type="ECO:0000259" key="12">
    <source>
        <dbReference type="Pfam" id="PF01370"/>
    </source>
</evidence>
<dbReference type="InterPro" id="IPR005886">
    <property type="entry name" value="UDP_G4E"/>
</dbReference>
<dbReference type="NCBIfam" id="TIGR01179">
    <property type="entry name" value="galE"/>
    <property type="match status" value="1"/>
</dbReference>
<dbReference type="EMBL" id="JACHMW010000001">
    <property type="protein sequence ID" value="MBB5848790.1"/>
    <property type="molecule type" value="Genomic_DNA"/>
</dbReference>
<evidence type="ECO:0000256" key="9">
    <source>
        <dbReference type="ARBA" id="ARBA00023277"/>
    </source>
</evidence>
<dbReference type="PANTHER" id="PTHR43725:SF53">
    <property type="entry name" value="UDP-ARABINOSE 4-EPIMERASE 1"/>
    <property type="match status" value="1"/>
</dbReference>
<dbReference type="EC" id="5.1.3.2" evidence="5"/>
<proteinExistence type="inferred from homology"/>
<dbReference type="Pfam" id="PF01370">
    <property type="entry name" value="Epimerase"/>
    <property type="match status" value="1"/>
</dbReference>
<evidence type="ECO:0000256" key="11">
    <source>
        <dbReference type="ARBA" id="ARBA00033067"/>
    </source>
</evidence>
<evidence type="ECO:0000256" key="7">
    <source>
        <dbReference type="ARBA" id="ARBA00023027"/>
    </source>
</evidence>
<organism evidence="13 14">
    <name type="scientific">Micrococcus endophyticus</name>
    <dbReference type="NCBI Taxonomy" id="455343"/>
    <lineage>
        <taxon>Bacteria</taxon>
        <taxon>Bacillati</taxon>
        <taxon>Actinomycetota</taxon>
        <taxon>Actinomycetes</taxon>
        <taxon>Micrococcales</taxon>
        <taxon>Micrococcaceae</taxon>
        <taxon>Micrococcus</taxon>
    </lineage>
</organism>
<keyword evidence="8 13" id="KW-0413">Isomerase</keyword>
<protein>
    <recommendedName>
        <fullName evidence="6">UDP-glucose 4-epimerase</fullName>
        <ecNumber evidence="5">5.1.3.2</ecNumber>
    </recommendedName>
    <alternativeName>
        <fullName evidence="11">Galactowaldenase</fullName>
    </alternativeName>
    <alternativeName>
        <fullName evidence="10">UDP-galactose 4-epimerase</fullName>
    </alternativeName>
</protein>
<reference evidence="13 14" key="1">
    <citation type="submission" date="2020-08" db="EMBL/GenBank/DDBJ databases">
        <title>Sequencing the genomes of 1000 actinobacteria strains.</title>
        <authorList>
            <person name="Klenk H.-P."/>
        </authorList>
    </citation>
    <scope>NUCLEOTIDE SEQUENCE [LARGE SCALE GENOMIC DNA]</scope>
    <source>
        <strain evidence="13 14">DSM 17945</strain>
    </source>
</reference>
<sequence length="322" mass="34819">MTWVVTGGAGYIGAHVVRALSDEGLSVAVVDDLSTGHAHVVPARVPFLEADILETDRLAEFLRDHDATGVIHVAGYKFAGESVRMPLHTYRVNVQGTMSVLEAMDRAGIRRLVFSSSAAVYGTPHDDRVTEATPTAPESPYGESKLIGEWLLADQGRAMGLRHTSLRYFNVVGSADPALSDTSPHNLFPLVFRALDRGERPRLFGADHPTPDGTCVRDYVHVADVARAHVTAARALAEGRALAPVYNLGSGAGTSVRQIMEAVGRVTGRDVDPVVEPRRPGDPARIVADGSLAARDLGWENRHTVENMVRSAWEARRPPETR</sequence>
<dbReference type="RefSeq" id="WP_184172053.1">
    <property type="nucleotide sequence ID" value="NZ_BAABAG010000004.1"/>
</dbReference>
<dbReference type="AlphaFoldDB" id="A0A7W9N091"/>